<sequence length="89" mass="10043">MVRRLEFRPVAVPVIIAILVIIVVGAIAAFVFYRIRRRRAADYEKKTKIQMSSTGNAGVYVDPTTTLAEGDKEKPAESPEHERLNKEED</sequence>
<proteinExistence type="predicted"/>
<dbReference type="AlphaFoldDB" id="A0A2T7PMI5"/>
<gene>
    <name evidence="3" type="ORF">C0Q70_05907</name>
</gene>
<feature type="compositionally biased region" description="Basic and acidic residues" evidence="1">
    <location>
        <begin position="69"/>
        <end position="89"/>
    </location>
</feature>
<protein>
    <submittedName>
        <fullName evidence="3">Uncharacterized protein</fullName>
    </submittedName>
</protein>
<keyword evidence="2" id="KW-1133">Transmembrane helix</keyword>
<feature type="region of interest" description="Disordered" evidence="1">
    <location>
        <begin position="47"/>
        <end position="89"/>
    </location>
</feature>
<organism evidence="3 4">
    <name type="scientific">Pomacea canaliculata</name>
    <name type="common">Golden apple snail</name>
    <dbReference type="NCBI Taxonomy" id="400727"/>
    <lineage>
        <taxon>Eukaryota</taxon>
        <taxon>Metazoa</taxon>
        <taxon>Spiralia</taxon>
        <taxon>Lophotrochozoa</taxon>
        <taxon>Mollusca</taxon>
        <taxon>Gastropoda</taxon>
        <taxon>Caenogastropoda</taxon>
        <taxon>Architaenioglossa</taxon>
        <taxon>Ampullarioidea</taxon>
        <taxon>Ampullariidae</taxon>
        <taxon>Pomacea</taxon>
    </lineage>
</organism>
<dbReference type="OrthoDB" id="6123333at2759"/>
<name>A0A2T7PMI5_POMCA</name>
<evidence type="ECO:0000313" key="4">
    <source>
        <dbReference type="Proteomes" id="UP000245119"/>
    </source>
</evidence>
<accession>A0A2T7PMI5</accession>
<keyword evidence="2" id="KW-0812">Transmembrane</keyword>
<comment type="caution">
    <text evidence="3">The sequence shown here is derived from an EMBL/GenBank/DDBJ whole genome shotgun (WGS) entry which is preliminary data.</text>
</comment>
<feature type="transmembrane region" description="Helical" evidence="2">
    <location>
        <begin position="12"/>
        <end position="33"/>
    </location>
</feature>
<reference evidence="3 4" key="1">
    <citation type="submission" date="2018-04" db="EMBL/GenBank/DDBJ databases">
        <title>The genome of golden apple snail Pomacea canaliculata provides insight into stress tolerance and invasive adaptation.</title>
        <authorList>
            <person name="Liu C."/>
            <person name="Liu B."/>
            <person name="Ren Y."/>
            <person name="Zhang Y."/>
            <person name="Wang H."/>
            <person name="Li S."/>
            <person name="Jiang F."/>
            <person name="Yin L."/>
            <person name="Zhang G."/>
            <person name="Qian W."/>
            <person name="Fan W."/>
        </authorList>
    </citation>
    <scope>NUCLEOTIDE SEQUENCE [LARGE SCALE GENOMIC DNA]</scope>
    <source>
        <strain evidence="3">SZHN2017</strain>
        <tissue evidence="3">Muscle</tissue>
    </source>
</reference>
<dbReference type="Proteomes" id="UP000245119">
    <property type="component" value="Linkage Group LG3"/>
</dbReference>
<dbReference type="EMBL" id="PZQS01000003">
    <property type="protein sequence ID" value="PVD34631.1"/>
    <property type="molecule type" value="Genomic_DNA"/>
</dbReference>
<keyword evidence="4" id="KW-1185">Reference proteome</keyword>
<keyword evidence="2" id="KW-0472">Membrane</keyword>
<evidence type="ECO:0000256" key="2">
    <source>
        <dbReference type="SAM" id="Phobius"/>
    </source>
</evidence>
<evidence type="ECO:0000256" key="1">
    <source>
        <dbReference type="SAM" id="MobiDB-lite"/>
    </source>
</evidence>
<evidence type="ECO:0000313" key="3">
    <source>
        <dbReference type="EMBL" id="PVD34631.1"/>
    </source>
</evidence>